<dbReference type="SMART" id="SM00530">
    <property type="entry name" value="HTH_XRE"/>
    <property type="match status" value="1"/>
</dbReference>
<dbReference type="CDD" id="cd00093">
    <property type="entry name" value="HTH_XRE"/>
    <property type="match status" value="1"/>
</dbReference>
<dbReference type="InterPro" id="IPR001387">
    <property type="entry name" value="Cro/C1-type_HTH"/>
</dbReference>
<dbReference type="InterPro" id="IPR010982">
    <property type="entry name" value="Lambda_DNA-bd_dom_sf"/>
</dbReference>
<dbReference type="EMBL" id="LRPY01000099">
    <property type="protein sequence ID" value="KXA22136.1"/>
    <property type="molecule type" value="Genomic_DNA"/>
</dbReference>
<keyword evidence="3" id="KW-1185">Reference proteome</keyword>
<dbReference type="Pfam" id="PF01381">
    <property type="entry name" value="HTH_3"/>
    <property type="match status" value="1"/>
</dbReference>
<dbReference type="PATRIC" id="fig|851.8.peg.1020"/>
<organism evidence="2 3">
    <name type="scientific">Fusobacterium nucleatum</name>
    <dbReference type="NCBI Taxonomy" id="851"/>
    <lineage>
        <taxon>Bacteria</taxon>
        <taxon>Fusobacteriati</taxon>
        <taxon>Fusobacteriota</taxon>
        <taxon>Fusobacteriia</taxon>
        <taxon>Fusobacteriales</taxon>
        <taxon>Fusobacteriaceae</taxon>
        <taxon>Fusobacterium</taxon>
    </lineage>
</organism>
<dbReference type="RefSeq" id="WP_060798340.1">
    <property type="nucleotide sequence ID" value="NZ_KQ956688.1"/>
</dbReference>
<dbReference type="PROSITE" id="PS50943">
    <property type="entry name" value="HTH_CROC1"/>
    <property type="match status" value="1"/>
</dbReference>
<dbReference type="SUPFAM" id="SSF47413">
    <property type="entry name" value="lambda repressor-like DNA-binding domains"/>
    <property type="match status" value="1"/>
</dbReference>
<proteinExistence type="predicted"/>
<name>A0A133P0T9_FUSNU</name>
<dbReference type="Proteomes" id="UP000070401">
    <property type="component" value="Unassembled WGS sequence"/>
</dbReference>
<feature type="domain" description="HTH cro/C1-type" evidence="1">
    <location>
        <begin position="22"/>
        <end position="73"/>
    </location>
</feature>
<evidence type="ECO:0000313" key="3">
    <source>
        <dbReference type="Proteomes" id="UP000070401"/>
    </source>
</evidence>
<comment type="caution">
    <text evidence="2">The sequence shown here is derived from an EMBL/GenBank/DDBJ whole genome shotgun (WGS) entry which is preliminary data.</text>
</comment>
<reference evidence="3" key="1">
    <citation type="submission" date="2016-01" db="EMBL/GenBank/DDBJ databases">
        <authorList>
            <person name="Mitreva M."/>
            <person name="Pepin K.H."/>
            <person name="Mihindukulasuriya K.A."/>
            <person name="Fulton R."/>
            <person name="Fronick C."/>
            <person name="O'Laughlin M."/>
            <person name="Miner T."/>
            <person name="Herter B."/>
            <person name="Rosa B.A."/>
            <person name="Cordes M."/>
            <person name="Tomlinson C."/>
            <person name="Wollam A."/>
            <person name="Palsikar V.B."/>
            <person name="Mardis E.R."/>
            <person name="Wilson R.K."/>
        </authorList>
    </citation>
    <scope>NUCLEOTIDE SEQUENCE [LARGE SCALE GENOMIC DNA]</scope>
    <source>
        <strain evidence="3">MJR7757B</strain>
    </source>
</reference>
<gene>
    <name evidence="2" type="ORF">HMPREF3221_01016</name>
</gene>
<accession>A0A133P0T9</accession>
<protein>
    <submittedName>
        <fullName evidence="2">Toxin-antitoxin system, antitoxin component, Xre domain protein</fullName>
    </submittedName>
</protein>
<dbReference type="AlphaFoldDB" id="A0A133P0T9"/>
<dbReference type="Gene3D" id="1.10.260.40">
    <property type="entry name" value="lambda repressor-like DNA-binding domains"/>
    <property type="match status" value="1"/>
</dbReference>
<dbReference type="GO" id="GO:0003677">
    <property type="term" value="F:DNA binding"/>
    <property type="evidence" value="ECO:0007669"/>
    <property type="project" value="InterPro"/>
</dbReference>
<sequence length="75" mass="8870">MDNNYEKIAKNIYSKIDIFLRENKMNRYEIADKIGVSKQTISDILLKLKDGKFPKLKTLLKLQDYLGIEIIFFNL</sequence>
<evidence type="ECO:0000259" key="1">
    <source>
        <dbReference type="PROSITE" id="PS50943"/>
    </source>
</evidence>
<evidence type="ECO:0000313" key="2">
    <source>
        <dbReference type="EMBL" id="KXA22136.1"/>
    </source>
</evidence>